<dbReference type="Proteomes" id="UP000256530">
    <property type="component" value="Unassembled WGS sequence"/>
</dbReference>
<dbReference type="InterPro" id="IPR032349">
    <property type="entry name" value="DUF4865"/>
</dbReference>
<dbReference type="AlphaFoldDB" id="A0A3D9TNX4"/>
<evidence type="ECO:0000313" key="2">
    <source>
        <dbReference type="Proteomes" id="UP000256530"/>
    </source>
</evidence>
<protein>
    <submittedName>
        <fullName evidence="1">Uncharacterized protein DUF4865</fullName>
    </submittedName>
</protein>
<evidence type="ECO:0000313" key="1">
    <source>
        <dbReference type="EMBL" id="REF17700.1"/>
    </source>
</evidence>
<accession>A0A3D9TNX4</accession>
<reference evidence="1 2" key="1">
    <citation type="submission" date="2018-08" db="EMBL/GenBank/DDBJ databases">
        <title>Freshwater and sediment microbial communities from various areas in North America, analyzing microbe dynamics in response to fracking.</title>
        <authorList>
            <person name="Lamendella R."/>
        </authorList>
    </citation>
    <scope>NUCLEOTIDE SEQUENCE [LARGE SCALE GENOMIC DNA]</scope>
    <source>
        <strain evidence="1 2">DB-1</strain>
    </source>
</reference>
<sequence>MIGMQYKVILPKDYDMGIIKKRVQDNGHKTDSFPGLNFKAYLITEAEKNESSYNSYAPLYIWNNYQGMNKFIFDGFYDNILESFGWQQINIGVPLSIDLEKDFIKSKYVVEYAGNITESKSLTNTPFNTINHYVENAEKSLGNLLVYNPDKWGYSQFSFYQEKPKVNSSDTLTVYEVLHISK</sequence>
<dbReference type="EMBL" id="QTTY01000044">
    <property type="protein sequence ID" value="REF17700.1"/>
    <property type="molecule type" value="Genomic_DNA"/>
</dbReference>
<organism evidence="1 2">
    <name type="scientific">Bacillus mycoides</name>
    <dbReference type="NCBI Taxonomy" id="1405"/>
    <lineage>
        <taxon>Bacteria</taxon>
        <taxon>Bacillati</taxon>
        <taxon>Bacillota</taxon>
        <taxon>Bacilli</taxon>
        <taxon>Bacillales</taxon>
        <taxon>Bacillaceae</taxon>
        <taxon>Bacillus</taxon>
        <taxon>Bacillus cereus group</taxon>
    </lineage>
</organism>
<comment type="caution">
    <text evidence="1">The sequence shown here is derived from an EMBL/GenBank/DDBJ whole genome shotgun (WGS) entry which is preliminary data.</text>
</comment>
<name>A0A3D9TNX4_BACMY</name>
<proteinExistence type="predicted"/>
<dbReference type="RefSeq" id="WP_113937298.1">
    <property type="nucleotide sequence ID" value="NZ_QTTY01000044.1"/>
</dbReference>
<gene>
    <name evidence="1" type="ORF">DET55_14416</name>
</gene>
<dbReference type="Pfam" id="PF16157">
    <property type="entry name" value="DUF4865"/>
    <property type="match status" value="1"/>
</dbReference>